<name>A0AAG5DI37_ANOAO</name>
<sequence>QIALLADECVQHAERLLRRHDVLLQPEQPAGHRLQALHLAARLLREVLLVAPVLHRYVRAPVGRLLHQQLLDDLARDDVLDLHVEFLRQVVRDVAERHDRGAVVLALRVQRLLEALDDLREDVYGRLIRTARTGIAKRGKCPGSTASATTTAGSTTDTRLSVDKHAANGVLRLLWRASNRKLLAKWGQFLQDTRVRLDQCLVAAQVRERFQHVRCRVRFVERQQPDHVTQDLVVLEVRTEHVCQHGQQLEASLAGGLARQPDLLDHLRATLHALEDQLDQHTDRLLVHHHRGDALEQHLDRVVVAVGHDRLAELLQHDRHRVGALLARHVPLQDRLHLHDQLRLLAHLGGELEQELLRLHRIGQLLGDVGALDGQLLLQRRRQLLQPVQLDPVGDTAAHLQLVLLQLDERLRRVIIDGAEQLVQLLHALLGRQLVRHQAGNEQPLHQQPILDAGHVVPVQDLVLDPLDGALRRLRHVRVAEVLLVDHRQPVHRLLADLVLLVERPLLDELEQVLRL</sequence>
<dbReference type="EnsemblMetazoa" id="ENSAATROPT011899">
    <property type="protein sequence ID" value="ENSAATROPP010781"/>
    <property type="gene ID" value="ENSAATROPG009691"/>
</dbReference>
<organism evidence="1 2">
    <name type="scientific">Anopheles atroparvus</name>
    <name type="common">European mosquito</name>
    <dbReference type="NCBI Taxonomy" id="41427"/>
    <lineage>
        <taxon>Eukaryota</taxon>
        <taxon>Metazoa</taxon>
        <taxon>Ecdysozoa</taxon>
        <taxon>Arthropoda</taxon>
        <taxon>Hexapoda</taxon>
        <taxon>Insecta</taxon>
        <taxon>Pterygota</taxon>
        <taxon>Neoptera</taxon>
        <taxon>Endopterygota</taxon>
        <taxon>Diptera</taxon>
        <taxon>Nematocera</taxon>
        <taxon>Culicoidea</taxon>
        <taxon>Culicidae</taxon>
        <taxon>Anophelinae</taxon>
        <taxon>Anopheles</taxon>
    </lineage>
</organism>
<protein>
    <submittedName>
        <fullName evidence="1">Uncharacterized protein</fullName>
    </submittedName>
</protein>
<evidence type="ECO:0000313" key="2">
    <source>
        <dbReference type="Proteomes" id="UP000075880"/>
    </source>
</evidence>
<evidence type="ECO:0000313" key="1">
    <source>
        <dbReference type="EnsemblMetazoa" id="ENSAATROPP010781"/>
    </source>
</evidence>
<proteinExistence type="predicted"/>
<reference evidence="1" key="1">
    <citation type="submission" date="2024-04" db="UniProtKB">
        <authorList>
            <consortium name="EnsemblMetazoa"/>
        </authorList>
    </citation>
    <scope>IDENTIFICATION</scope>
    <source>
        <strain evidence="1">EBRO</strain>
    </source>
</reference>
<accession>A0AAG5DI37</accession>
<dbReference type="AlphaFoldDB" id="A0AAG5DI37"/>
<dbReference type="Proteomes" id="UP000075880">
    <property type="component" value="Unassembled WGS sequence"/>
</dbReference>
<keyword evidence="2" id="KW-1185">Reference proteome</keyword>